<feature type="transmembrane region" description="Helical" evidence="6">
    <location>
        <begin position="21"/>
        <end position="42"/>
    </location>
</feature>
<gene>
    <name evidence="9" type="ORF">COW36_16045</name>
</gene>
<dbReference type="Gene3D" id="3.30.565.10">
    <property type="entry name" value="Histidine kinase-like ATPase, C-terminal domain"/>
    <property type="match status" value="1"/>
</dbReference>
<reference evidence="9 10" key="1">
    <citation type="submission" date="2017-09" db="EMBL/GenBank/DDBJ databases">
        <title>Depth-based differentiation of microbial function through sediment-hosted aquifers and enrichment of novel symbionts in the deep terrestrial subsurface.</title>
        <authorList>
            <person name="Probst A.J."/>
            <person name="Ladd B."/>
            <person name="Jarett J.K."/>
            <person name="Geller-Mcgrath D.E."/>
            <person name="Sieber C.M."/>
            <person name="Emerson J.B."/>
            <person name="Anantharaman K."/>
            <person name="Thomas B.C."/>
            <person name="Malmstrom R."/>
            <person name="Stieglmeier M."/>
            <person name="Klingl A."/>
            <person name="Woyke T."/>
            <person name="Ryan C.M."/>
            <person name="Banfield J.F."/>
        </authorList>
    </citation>
    <scope>NUCLEOTIDE SEQUENCE [LARGE SCALE GENOMIC DNA]</scope>
    <source>
        <strain evidence="9">CG17_big_fil_post_rev_8_21_14_2_50_48_46</strain>
    </source>
</reference>
<keyword evidence="6" id="KW-0472">Membrane</keyword>
<accession>A0A2M7G2A7</accession>
<dbReference type="SMART" id="SM00388">
    <property type="entry name" value="HisKA"/>
    <property type="match status" value="1"/>
</dbReference>
<dbReference type="InterPro" id="IPR000014">
    <property type="entry name" value="PAS"/>
</dbReference>
<keyword evidence="4" id="KW-0808">Transferase</keyword>
<evidence type="ECO:0000256" key="2">
    <source>
        <dbReference type="ARBA" id="ARBA00012438"/>
    </source>
</evidence>
<protein>
    <recommendedName>
        <fullName evidence="2">histidine kinase</fullName>
        <ecNumber evidence="2">2.7.13.3</ecNumber>
    </recommendedName>
</protein>
<dbReference type="SUPFAM" id="SSF55874">
    <property type="entry name" value="ATPase domain of HSP90 chaperone/DNA topoisomerase II/histidine kinase"/>
    <property type="match status" value="1"/>
</dbReference>
<evidence type="ECO:0000256" key="1">
    <source>
        <dbReference type="ARBA" id="ARBA00000085"/>
    </source>
</evidence>
<dbReference type="SMART" id="SM00387">
    <property type="entry name" value="HATPase_c"/>
    <property type="match status" value="1"/>
</dbReference>
<evidence type="ECO:0000313" key="10">
    <source>
        <dbReference type="Proteomes" id="UP000231019"/>
    </source>
</evidence>
<dbReference type="SMART" id="SM00091">
    <property type="entry name" value="PAS"/>
    <property type="match status" value="2"/>
</dbReference>
<dbReference type="Gene3D" id="3.30.450.20">
    <property type="entry name" value="PAS domain"/>
    <property type="match status" value="1"/>
</dbReference>
<dbReference type="Pfam" id="PF00512">
    <property type="entry name" value="HisKA"/>
    <property type="match status" value="1"/>
</dbReference>
<keyword evidence="6" id="KW-1133">Transmembrane helix</keyword>
<dbReference type="InterPro" id="IPR003594">
    <property type="entry name" value="HATPase_dom"/>
</dbReference>
<dbReference type="InterPro" id="IPR004358">
    <property type="entry name" value="Sig_transdc_His_kin-like_C"/>
</dbReference>
<evidence type="ECO:0000313" key="9">
    <source>
        <dbReference type="EMBL" id="PIW15714.1"/>
    </source>
</evidence>
<feature type="domain" description="Histidine kinase" evidence="7">
    <location>
        <begin position="323"/>
        <end position="534"/>
    </location>
</feature>
<dbReference type="InterPro" id="IPR036890">
    <property type="entry name" value="HATPase_C_sf"/>
</dbReference>
<dbReference type="Proteomes" id="UP000231019">
    <property type="component" value="Unassembled WGS sequence"/>
</dbReference>
<organism evidence="9 10">
    <name type="scientific">bacterium (Candidatus Blackallbacteria) CG17_big_fil_post_rev_8_21_14_2_50_48_46</name>
    <dbReference type="NCBI Taxonomy" id="2014261"/>
    <lineage>
        <taxon>Bacteria</taxon>
        <taxon>Candidatus Blackallbacteria</taxon>
    </lineage>
</organism>
<dbReference type="InterPro" id="IPR036097">
    <property type="entry name" value="HisK_dim/P_sf"/>
</dbReference>
<evidence type="ECO:0000256" key="6">
    <source>
        <dbReference type="SAM" id="Phobius"/>
    </source>
</evidence>
<dbReference type="EC" id="2.7.13.3" evidence="2"/>
<sequence length="538" mass="61811">MKKKHLQTFRPGFSRPEFSIALIYLNMGLLWIFFSDQLLANYQTQKGFIYVFLTAGLLWGLVRFFNQSLQRQRAYYRLLFLQNPLPMWNCDPSDGQILDSNQAACSQYGYSVSEFASMRLGNLEKQELDQAFQAWHQGLKKIELELQTRDAKTLDVQLHFQETPEGLLVAAYDLQEHKQMQERLFSEVQSLQHFQQTIQSASVLALLDAQSRILESSSNLTQLSGLSQTEILGRRLAGISRSMQPEWSELMAQIQPGIPLHAEVSLAHGWVSFLLLKYTEDQRERFLLLGQEITSLKNLQTELWAITRRLVEQNQDLRQFARIVSHNLRAPVANLLGLSALLRDAEAEESTLLTEKIHDSAEQIDLRLRELNTLLQKKGSSQQNRTWIELPKLLQEVHDELNLSNLSVGCEIRTDFQLEKIYGIAPYLHSILFNLLANAYKYRDAERPLKIQISTEILEQKILLKVSDNGLGIDLKQFKDQVFGLYKRFHPEIEGHGLGLYLVKTQTEMLGGKIEVESALGQGTTFLLYFPQLDPDQD</sequence>
<dbReference type="EMBL" id="PFFQ01000046">
    <property type="protein sequence ID" value="PIW15714.1"/>
    <property type="molecule type" value="Genomic_DNA"/>
</dbReference>
<name>A0A2M7G2A7_9BACT</name>
<dbReference type="PANTHER" id="PTHR43304">
    <property type="entry name" value="PHYTOCHROME-LIKE PROTEIN CPH1"/>
    <property type="match status" value="1"/>
</dbReference>
<keyword evidence="3" id="KW-0597">Phosphoprotein</keyword>
<evidence type="ECO:0000259" key="7">
    <source>
        <dbReference type="PROSITE" id="PS50109"/>
    </source>
</evidence>
<dbReference type="Gene3D" id="1.10.287.130">
    <property type="match status" value="1"/>
</dbReference>
<dbReference type="SUPFAM" id="SSF47384">
    <property type="entry name" value="Homodimeric domain of signal transducing histidine kinase"/>
    <property type="match status" value="1"/>
</dbReference>
<dbReference type="InterPro" id="IPR052162">
    <property type="entry name" value="Sensor_kinase/Photoreceptor"/>
</dbReference>
<dbReference type="Pfam" id="PF02518">
    <property type="entry name" value="HATPase_c"/>
    <property type="match status" value="1"/>
</dbReference>
<dbReference type="PANTHER" id="PTHR43304:SF1">
    <property type="entry name" value="PAC DOMAIN-CONTAINING PROTEIN"/>
    <property type="match status" value="1"/>
</dbReference>
<evidence type="ECO:0000256" key="3">
    <source>
        <dbReference type="ARBA" id="ARBA00022553"/>
    </source>
</evidence>
<dbReference type="PROSITE" id="PS50112">
    <property type="entry name" value="PAS"/>
    <property type="match status" value="1"/>
</dbReference>
<feature type="domain" description="PAS" evidence="8">
    <location>
        <begin position="190"/>
        <end position="246"/>
    </location>
</feature>
<dbReference type="SUPFAM" id="SSF55785">
    <property type="entry name" value="PYP-like sensor domain (PAS domain)"/>
    <property type="match status" value="2"/>
</dbReference>
<dbReference type="GO" id="GO:0000155">
    <property type="term" value="F:phosphorelay sensor kinase activity"/>
    <property type="evidence" value="ECO:0007669"/>
    <property type="project" value="InterPro"/>
</dbReference>
<evidence type="ECO:0000259" key="8">
    <source>
        <dbReference type="PROSITE" id="PS50112"/>
    </source>
</evidence>
<comment type="catalytic activity">
    <reaction evidence="1">
        <text>ATP + protein L-histidine = ADP + protein N-phospho-L-histidine.</text>
        <dbReference type="EC" id="2.7.13.3"/>
    </reaction>
</comment>
<keyword evidence="6" id="KW-0812">Transmembrane</keyword>
<keyword evidence="5" id="KW-0418">Kinase</keyword>
<dbReference type="InterPro" id="IPR003661">
    <property type="entry name" value="HisK_dim/P_dom"/>
</dbReference>
<feature type="transmembrane region" description="Helical" evidence="6">
    <location>
        <begin position="48"/>
        <end position="65"/>
    </location>
</feature>
<evidence type="ECO:0000256" key="4">
    <source>
        <dbReference type="ARBA" id="ARBA00022679"/>
    </source>
</evidence>
<dbReference type="CDD" id="cd00082">
    <property type="entry name" value="HisKA"/>
    <property type="match status" value="1"/>
</dbReference>
<dbReference type="PRINTS" id="PR00344">
    <property type="entry name" value="BCTRLSENSOR"/>
</dbReference>
<proteinExistence type="predicted"/>
<comment type="caution">
    <text evidence="9">The sequence shown here is derived from an EMBL/GenBank/DDBJ whole genome shotgun (WGS) entry which is preliminary data.</text>
</comment>
<dbReference type="AlphaFoldDB" id="A0A2M7G2A7"/>
<dbReference type="InterPro" id="IPR035965">
    <property type="entry name" value="PAS-like_dom_sf"/>
</dbReference>
<dbReference type="InterPro" id="IPR005467">
    <property type="entry name" value="His_kinase_dom"/>
</dbReference>
<dbReference type="PROSITE" id="PS50109">
    <property type="entry name" value="HIS_KIN"/>
    <property type="match status" value="1"/>
</dbReference>
<evidence type="ECO:0000256" key="5">
    <source>
        <dbReference type="ARBA" id="ARBA00022777"/>
    </source>
</evidence>